<dbReference type="Pfam" id="PF01037">
    <property type="entry name" value="AsnC_trans_reg"/>
    <property type="match status" value="1"/>
</dbReference>
<name>A0ABX8AJA6_9BRAD</name>
<dbReference type="InterPro" id="IPR000485">
    <property type="entry name" value="AsnC-type_HTH_dom"/>
</dbReference>
<dbReference type="PROSITE" id="PS50956">
    <property type="entry name" value="HTH_ASNC_2"/>
    <property type="match status" value="1"/>
</dbReference>
<proteinExistence type="predicted"/>
<accession>A0ABX8AJA6</accession>
<evidence type="ECO:0000313" key="5">
    <source>
        <dbReference type="EMBL" id="QUS42435.1"/>
    </source>
</evidence>
<reference evidence="5 6" key="1">
    <citation type="submission" date="2019-02" db="EMBL/GenBank/DDBJ databases">
        <title>Emended description of the genus Rhodopseudomonas and description of Rhodopseudomonas albus sp. nov., a non-phototrophic, heavy-metal-tolerant bacterium isolated from garden soil.</title>
        <authorList>
            <person name="Bao Z."/>
            <person name="Cao W.W."/>
            <person name="Sato Y."/>
            <person name="Nishizawa T."/>
            <person name="Zhao J."/>
            <person name="Guo Y."/>
            <person name="Ohta H."/>
        </authorList>
    </citation>
    <scope>NUCLEOTIDE SEQUENCE [LARGE SCALE GENOMIC DNA]</scope>
    <source>
        <strain evidence="5 6">SK50-23</strain>
    </source>
</reference>
<dbReference type="CDD" id="cd00090">
    <property type="entry name" value="HTH_ARSR"/>
    <property type="match status" value="1"/>
</dbReference>
<dbReference type="RefSeq" id="WP_211913681.1">
    <property type="nucleotide sequence ID" value="NZ_CP036498.1"/>
</dbReference>
<organism evidence="5 6">
    <name type="scientific">Tardiphaga alba</name>
    <dbReference type="NCBI Taxonomy" id="340268"/>
    <lineage>
        <taxon>Bacteria</taxon>
        <taxon>Pseudomonadati</taxon>
        <taxon>Pseudomonadota</taxon>
        <taxon>Alphaproteobacteria</taxon>
        <taxon>Hyphomicrobiales</taxon>
        <taxon>Nitrobacteraceae</taxon>
        <taxon>Tardiphaga</taxon>
    </lineage>
</organism>
<dbReference type="Gene3D" id="1.10.10.10">
    <property type="entry name" value="Winged helix-like DNA-binding domain superfamily/Winged helix DNA-binding domain"/>
    <property type="match status" value="1"/>
</dbReference>
<keyword evidence="6" id="KW-1185">Reference proteome</keyword>
<dbReference type="SMART" id="SM00344">
    <property type="entry name" value="HTH_ASNC"/>
    <property type="match status" value="1"/>
</dbReference>
<keyword evidence="1" id="KW-0805">Transcription regulation</keyword>
<dbReference type="Pfam" id="PF13412">
    <property type="entry name" value="HTH_24"/>
    <property type="match status" value="1"/>
</dbReference>
<protein>
    <submittedName>
        <fullName evidence="5">Lrp/AsnC family transcriptional regulator</fullName>
    </submittedName>
</protein>
<dbReference type="InterPro" id="IPR036390">
    <property type="entry name" value="WH_DNA-bd_sf"/>
</dbReference>
<dbReference type="PRINTS" id="PR00033">
    <property type="entry name" value="HTHASNC"/>
</dbReference>
<evidence type="ECO:0000259" key="4">
    <source>
        <dbReference type="PROSITE" id="PS50956"/>
    </source>
</evidence>
<dbReference type="InterPro" id="IPR036388">
    <property type="entry name" value="WH-like_DNA-bd_sf"/>
</dbReference>
<dbReference type="SUPFAM" id="SSF46785">
    <property type="entry name" value="Winged helix' DNA-binding domain"/>
    <property type="match status" value="1"/>
</dbReference>
<feature type="domain" description="HTH asnC-type" evidence="4">
    <location>
        <begin position="1"/>
        <end position="62"/>
    </location>
</feature>
<keyword evidence="3" id="KW-0804">Transcription</keyword>
<dbReference type="PROSITE" id="PS00519">
    <property type="entry name" value="HTH_ASNC_1"/>
    <property type="match status" value="1"/>
</dbReference>
<dbReference type="Gene3D" id="3.30.70.920">
    <property type="match status" value="1"/>
</dbReference>
<dbReference type="InterPro" id="IPR019885">
    <property type="entry name" value="Tscrpt_reg_HTH_AsnC-type_CS"/>
</dbReference>
<evidence type="ECO:0000313" key="6">
    <source>
        <dbReference type="Proteomes" id="UP000682843"/>
    </source>
</evidence>
<evidence type="ECO:0000256" key="1">
    <source>
        <dbReference type="ARBA" id="ARBA00023015"/>
    </source>
</evidence>
<dbReference type="EMBL" id="CP036498">
    <property type="protein sequence ID" value="QUS42435.1"/>
    <property type="molecule type" value="Genomic_DNA"/>
</dbReference>
<keyword evidence="2" id="KW-0238">DNA-binding</keyword>
<gene>
    <name evidence="5" type="ORF">RPMA_15295</name>
</gene>
<dbReference type="SUPFAM" id="SSF54909">
    <property type="entry name" value="Dimeric alpha+beta barrel"/>
    <property type="match status" value="1"/>
</dbReference>
<dbReference type="PANTHER" id="PTHR30154">
    <property type="entry name" value="LEUCINE-RESPONSIVE REGULATORY PROTEIN"/>
    <property type="match status" value="1"/>
</dbReference>
<evidence type="ECO:0000256" key="3">
    <source>
        <dbReference type="ARBA" id="ARBA00023163"/>
    </source>
</evidence>
<dbReference type="InterPro" id="IPR011991">
    <property type="entry name" value="ArsR-like_HTH"/>
</dbReference>
<dbReference type="InterPro" id="IPR011008">
    <property type="entry name" value="Dimeric_a/b-barrel"/>
</dbReference>
<dbReference type="PANTHER" id="PTHR30154:SF17">
    <property type="entry name" value="DNA-BINDING TRANSCRIPTIONAL ACTIVATOR DECR"/>
    <property type="match status" value="1"/>
</dbReference>
<dbReference type="InterPro" id="IPR019888">
    <property type="entry name" value="Tscrpt_reg_AsnC-like"/>
</dbReference>
<evidence type="ECO:0000256" key="2">
    <source>
        <dbReference type="ARBA" id="ARBA00023125"/>
    </source>
</evidence>
<dbReference type="InterPro" id="IPR019887">
    <property type="entry name" value="Tscrpt_reg_AsnC/Lrp_C"/>
</dbReference>
<dbReference type="Proteomes" id="UP000682843">
    <property type="component" value="Chromosome"/>
</dbReference>
<sequence>MDRFDREILAHLQEDSTVSVAELAERVGLTSTPCWRRIQRLEERGVIKKRVTLLEPKQINLSFTVFISIRTREHRFDWFENFHKLVSEIPEVTEFHRVAGSTDYLLKVVVSDMDGYDHIYKTLIKGADLADVTSMFVIEEIKHTTSLPLTHA</sequence>